<dbReference type="InterPro" id="IPR012337">
    <property type="entry name" value="RNaseH-like_sf"/>
</dbReference>
<keyword evidence="1" id="KW-0472">Membrane</keyword>
<dbReference type="PANTHER" id="PTHR32166">
    <property type="entry name" value="OSJNBA0013A04.12 PROTEIN"/>
    <property type="match status" value="1"/>
</dbReference>
<name>A0A6L2MHW0_TANCI</name>
<comment type="caution">
    <text evidence="3">The sequence shown here is derived from an EMBL/GenBank/DDBJ whole genome shotgun (WGS) entry which is preliminary data.</text>
</comment>
<protein>
    <recommendedName>
        <fullName evidence="2">DUF659 domain-containing protein</fullName>
    </recommendedName>
</protein>
<feature type="domain" description="DUF659" evidence="2">
    <location>
        <begin position="183"/>
        <end position="252"/>
    </location>
</feature>
<dbReference type="SUPFAM" id="SSF53098">
    <property type="entry name" value="Ribonuclease H-like"/>
    <property type="match status" value="1"/>
</dbReference>
<dbReference type="PANTHER" id="PTHR32166:SF74">
    <property type="entry name" value="OS05G0256350 PROTEIN"/>
    <property type="match status" value="1"/>
</dbReference>
<feature type="transmembrane region" description="Helical" evidence="1">
    <location>
        <begin position="275"/>
        <end position="296"/>
    </location>
</feature>
<evidence type="ECO:0000313" key="3">
    <source>
        <dbReference type="EMBL" id="GEU73533.1"/>
    </source>
</evidence>
<keyword evidence="1" id="KW-1133">Transmembrane helix</keyword>
<dbReference type="EMBL" id="BKCJ010006709">
    <property type="protein sequence ID" value="GEU73533.1"/>
    <property type="molecule type" value="Genomic_DNA"/>
</dbReference>
<dbReference type="AlphaFoldDB" id="A0A6L2MHW0"/>
<proteinExistence type="predicted"/>
<sequence>MASISAASASVPSVESTFSGAIKKLKDIGWKYGVIPDPKKPDRIKCTLCENVVGGYKIETTYCTNYRIDYAKRQHDEAKRSEVRLDSSIEDDEVHDHSMKEPNVFGPMDNFTNVVKPEQSLERGKGKKVKLSNAIRKERMWMTKKYIARWAYESAIPFYAFEKDSFKMLLEVVGQFGPGLPPPTYELSTPLLKEEVERTKNLVKRNEKEWKAIGCSIMTDAWSDRKKKSIMNLCVNSRMGTVFYLPKNVKEQLRRMFSSTKWEECRFSGTVKGKAAFLTVLSTAFWAWVTLFLKVFTLLVKVLRMVDADWKPSMGFVYGEMIKAKEEIKTVLGDNKKAYEPILKIIEKKMKGRLDTVLHLMAYILNPFYCYKDTEIQHDPDVSDAVLAFIEIILAGDLEMQLEVTNVEMPKYKKQMDRFGTELAISACEVNNEKYDPGNATGILLS</sequence>
<accession>A0A6L2MHW0</accession>
<organism evidence="3">
    <name type="scientific">Tanacetum cinerariifolium</name>
    <name type="common">Dalmatian daisy</name>
    <name type="synonym">Chrysanthemum cinerariifolium</name>
    <dbReference type="NCBI Taxonomy" id="118510"/>
    <lineage>
        <taxon>Eukaryota</taxon>
        <taxon>Viridiplantae</taxon>
        <taxon>Streptophyta</taxon>
        <taxon>Embryophyta</taxon>
        <taxon>Tracheophyta</taxon>
        <taxon>Spermatophyta</taxon>
        <taxon>Magnoliopsida</taxon>
        <taxon>eudicotyledons</taxon>
        <taxon>Gunneridae</taxon>
        <taxon>Pentapetalae</taxon>
        <taxon>asterids</taxon>
        <taxon>campanulids</taxon>
        <taxon>Asterales</taxon>
        <taxon>Asteraceae</taxon>
        <taxon>Asteroideae</taxon>
        <taxon>Anthemideae</taxon>
        <taxon>Anthemidinae</taxon>
        <taxon>Tanacetum</taxon>
    </lineage>
</organism>
<dbReference type="InterPro" id="IPR007021">
    <property type="entry name" value="DUF659"/>
</dbReference>
<dbReference type="Pfam" id="PF04937">
    <property type="entry name" value="DUF659"/>
    <property type="match status" value="1"/>
</dbReference>
<evidence type="ECO:0000256" key="1">
    <source>
        <dbReference type="SAM" id="Phobius"/>
    </source>
</evidence>
<evidence type="ECO:0000259" key="2">
    <source>
        <dbReference type="Pfam" id="PF04937"/>
    </source>
</evidence>
<reference evidence="3" key="1">
    <citation type="journal article" date="2019" name="Sci. Rep.">
        <title>Draft genome of Tanacetum cinerariifolium, the natural source of mosquito coil.</title>
        <authorList>
            <person name="Yamashiro T."/>
            <person name="Shiraishi A."/>
            <person name="Satake H."/>
            <person name="Nakayama K."/>
        </authorList>
    </citation>
    <scope>NUCLEOTIDE SEQUENCE</scope>
</reference>
<gene>
    <name evidence="3" type="ORF">Tci_045511</name>
</gene>
<keyword evidence="1" id="KW-0812">Transmembrane</keyword>